<feature type="binding site" evidence="9">
    <location>
        <position position="415"/>
    </location>
    <ligand>
        <name>Mg(2+)</name>
        <dbReference type="ChEBI" id="CHEBI:18420"/>
        <label>2</label>
    </ligand>
</feature>
<keyword evidence="6" id="KW-0693">Viral RNA replication</keyword>
<accession>A0A8S5L4J7</accession>
<dbReference type="PROSITE" id="PS50522">
    <property type="entry name" value="RDRP_PHAGE"/>
    <property type="match status" value="1"/>
</dbReference>
<reference evidence="11" key="1">
    <citation type="submission" date="2020-09" db="EMBL/GenBank/DDBJ databases">
        <title>Leviviricetes taxonomy.</title>
        <authorList>
            <person name="Stockdale S.R."/>
            <person name="Callanan J."/>
            <person name="Adriaenssens E.M."/>
            <person name="Kuhn J.H."/>
            <person name="Rumnieks J."/>
            <person name="Shkoporov A."/>
            <person name="Draper L.A."/>
            <person name="Ross P."/>
            <person name="Hill C."/>
        </authorList>
    </citation>
    <scope>NUCLEOTIDE SEQUENCE</scope>
</reference>
<dbReference type="EC" id="2.7.7.48" evidence="1"/>
<evidence type="ECO:0000313" key="12">
    <source>
        <dbReference type="Proteomes" id="UP000678012"/>
    </source>
</evidence>
<evidence type="ECO:0000256" key="9">
    <source>
        <dbReference type="PIRSR" id="PIRSR605093-1"/>
    </source>
</evidence>
<evidence type="ECO:0000256" key="4">
    <source>
        <dbReference type="ARBA" id="ARBA00022695"/>
    </source>
</evidence>
<organism evidence="11 12">
    <name type="scientific">ssRNA phage SRR5466727_5</name>
    <dbReference type="NCBI Taxonomy" id="2786434"/>
    <lineage>
        <taxon>Viruses</taxon>
        <taxon>Riboviria</taxon>
        <taxon>Orthornavirae</taxon>
        <taxon>Lenarviricota</taxon>
        <taxon>Leviviricetes</taxon>
        <taxon>Norzivirales</taxon>
        <taxon>Solspiviridae</taxon>
        <taxon>Puirovirus</taxon>
        <taxon>Puirovirus lutadaptatum</taxon>
    </lineage>
</organism>
<dbReference type="KEGG" id="vg:80399326"/>
<proteinExistence type="predicted"/>
<keyword evidence="5" id="KW-0547">Nucleotide-binding</keyword>
<feature type="binding site" evidence="9">
    <location>
        <position position="322"/>
    </location>
    <ligand>
        <name>Mg(2+)</name>
        <dbReference type="ChEBI" id="CHEBI:18420"/>
        <label>2</label>
    </ligand>
</feature>
<evidence type="ECO:0000259" key="10">
    <source>
        <dbReference type="PROSITE" id="PS50522"/>
    </source>
</evidence>
<dbReference type="InterPro" id="IPR005093">
    <property type="entry name" value="RNArep_beta"/>
</dbReference>
<dbReference type="SUPFAM" id="SSF56672">
    <property type="entry name" value="DNA/RNA polymerases"/>
    <property type="match status" value="1"/>
</dbReference>
<evidence type="ECO:0000256" key="3">
    <source>
        <dbReference type="ARBA" id="ARBA00022679"/>
    </source>
</evidence>
<keyword evidence="9" id="KW-0460">Magnesium</keyword>
<comment type="catalytic activity">
    <reaction evidence="8">
        <text>RNA(n) + a ribonucleoside 5'-triphosphate = RNA(n+1) + diphosphate</text>
        <dbReference type="Rhea" id="RHEA:21248"/>
        <dbReference type="Rhea" id="RHEA-COMP:14527"/>
        <dbReference type="Rhea" id="RHEA-COMP:17342"/>
        <dbReference type="ChEBI" id="CHEBI:33019"/>
        <dbReference type="ChEBI" id="CHEBI:61557"/>
        <dbReference type="ChEBI" id="CHEBI:140395"/>
        <dbReference type="EC" id="2.7.7.48"/>
    </reaction>
</comment>
<dbReference type="InterPro" id="IPR043502">
    <property type="entry name" value="DNA/RNA_pol_sf"/>
</dbReference>
<sequence>MSKTTKTAKKSFAPSSKTRYVIKPVTGSEIAAIVLDELSKTYSQVCNYQDASILARDGHMYLALLAVEEHNLLRGTVVSPLQHWVFHQALSVLKKQYDPHYDRWPETARKWFTTERRVELLNRKFLAVTNRRIRGEKSVPFSRELYRFYEGVLSVLGNEPPVDEIAESAHYGPGSTQSVRGSDVGYHRKMEANECTPLAVDLAAKALIHDKASWAHLGMDPVYSGNPDAQLGFLRVAREWLSASVCSVDTLMFIHKNMTALRSISAQPTCSGMLQLGVHAVVAPRLIAFGVDISDQSKNRKMARQGSWEEKTLHPDPLVTLDKSDASSFLARDLVTYLFPPPWAKLLMKIRTPSYQAPPELGGQVHRYSMYAGMGNGTTFVIETLVFWAMVYATSGCATVEEFVEKCDFAVYGDDVILRRSHAHRYIQFAEWMGFVFNKKKSFLDGPFRESCGADFYDGHPVRPATLNLERETVADLEIIGFHNTLADGPYPLHGACRRIRGLWKQRINPKLPTDPQGNLGFRPINCAYYTLVETDGRPHYSKIWQRPRTYILDVRAKYGDLGKVDAWTQIAVALLRARQEGESAAASKWSLPLRNLTTVRVVPEKDTTKEIEITRLRNTLAHLAVWKDTPWWETSRGQ</sequence>
<keyword evidence="3" id="KW-0808">Transferase</keyword>
<dbReference type="Proteomes" id="UP000678012">
    <property type="component" value="Segment"/>
</dbReference>
<evidence type="ECO:0000256" key="5">
    <source>
        <dbReference type="ARBA" id="ARBA00022741"/>
    </source>
</evidence>
<dbReference type="GO" id="GO:0039694">
    <property type="term" value="P:viral RNA genome replication"/>
    <property type="evidence" value="ECO:0007669"/>
    <property type="project" value="InterPro"/>
</dbReference>
<feature type="binding site" evidence="9">
    <location>
        <position position="414"/>
    </location>
    <ligand>
        <name>Mg(2+)</name>
        <dbReference type="ChEBI" id="CHEBI:18420"/>
        <label>2</label>
    </ligand>
</feature>
<evidence type="ECO:0000313" key="11">
    <source>
        <dbReference type="EMBL" id="DAD52459.1"/>
    </source>
</evidence>
<dbReference type="GO" id="GO:0000166">
    <property type="term" value="F:nucleotide binding"/>
    <property type="evidence" value="ECO:0007669"/>
    <property type="project" value="UniProtKB-KW"/>
</dbReference>
<feature type="domain" description="RdRp catalytic" evidence="10">
    <location>
        <begin position="307"/>
        <end position="446"/>
    </location>
</feature>
<keyword evidence="12" id="KW-1185">Reference proteome</keyword>
<evidence type="ECO:0000256" key="2">
    <source>
        <dbReference type="ARBA" id="ARBA00022484"/>
    </source>
</evidence>
<protein>
    <recommendedName>
        <fullName evidence="1">RNA-directed RNA polymerase</fullName>
        <ecNumber evidence="1">2.7.7.48</ecNumber>
    </recommendedName>
    <alternativeName>
        <fullName evidence="7">RNA replicase beta chain</fullName>
    </alternativeName>
</protein>
<name>A0A8S5L4J7_9VIRU</name>
<evidence type="ECO:0000256" key="7">
    <source>
        <dbReference type="ARBA" id="ARBA00030248"/>
    </source>
</evidence>
<dbReference type="GeneID" id="80399326"/>
<keyword evidence="9" id="KW-0479">Metal-binding</keyword>
<dbReference type="EMBL" id="BK014109">
    <property type="protein sequence ID" value="DAD52459.1"/>
    <property type="molecule type" value="Genomic_RNA"/>
</dbReference>
<keyword evidence="4" id="KW-0548">Nucleotidyltransferase</keyword>
<comment type="cofactor">
    <cofactor evidence="9">
        <name>Mg(2+)</name>
        <dbReference type="ChEBI" id="CHEBI:18420"/>
    </cofactor>
    <text evidence="9">Binds 2 Mg(2+) per subunit.</text>
</comment>
<dbReference type="GO" id="GO:0046872">
    <property type="term" value="F:metal ion binding"/>
    <property type="evidence" value="ECO:0007669"/>
    <property type="project" value="UniProtKB-KW"/>
</dbReference>
<dbReference type="GO" id="GO:0003968">
    <property type="term" value="F:RNA-directed RNA polymerase activity"/>
    <property type="evidence" value="ECO:0007669"/>
    <property type="project" value="UniProtKB-KW"/>
</dbReference>
<gene>
    <name evidence="11" type="primary">SRR5466727_5_3</name>
</gene>
<keyword evidence="2 11" id="KW-0696">RNA-directed RNA polymerase</keyword>
<evidence type="ECO:0000256" key="8">
    <source>
        <dbReference type="ARBA" id="ARBA00048744"/>
    </source>
</evidence>
<evidence type="ECO:0000256" key="6">
    <source>
        <dbReference type="ARBA" id="ARBA00022953"/>
    </source>
</evidence>
<dbReference type="InterPro" id="IPR007096">
    <property type="entry name" value="RNA-dir_Rpol_cat_phage"/>
</dbReference>
<dbReference type="RefSeq" id="YP_010770112.1">
    <property type="nucleotide sequence ID" value="NC_074166.1"/>
</dbReference>
<evidence type="ECO:0000256" key="1">
    <source>
        <dbReference type="ARBA" id="ARBA00012494"/>
    </source>
</evidence>
<dbReference type="Pfam" id="PF03431">
    <property type="entry name" value="RNA_replicase_B"/>
    <property type="match status" value="1"/>
</dbReference>